<comment type="pathway">
    <text evidence="1">Carbohydrate acid metabolism.</text>
</comment>
<dbReference type="PANTHER" id="PTHR43442:SF3">
    <property type="entry name" value="GLUCONOKINASE-RELATED"/>
    <property type="match status" value="1"/>
</dbReference>
<evidence type="ECO:0000256" key="7">
    <source>
        <dbReference type="ARBA" id="ARBA00022840"/>
    </source>
</evidence>
<comment type="catalytic activity">
    <reaction evidence="8 9">
        <text>D-gluconate + ATP = 6-phospho-D-gluconate + ADP + H(+)</text>
        <dbReference type="Rhea" id="RHEA:19433"/>
        <dbReference type="ChEBI" id="CHEBI:15378"/>
        <dbReference type="ChEBI" id="CHEBI:18391"/>
        <dbReference type="ChEBI" id="CHEBI:30616"/>
        <dbReference type="ChEBI" id="CHEBI:58759"/>
        <dbReference type="ChEBI" id="CHEBI:456216"/>
        <dbReference type="EC" id="2.7.1.12"/>
    </reaction>
</comment>
<reference evidence="10 11" key="1">
    <citation type="submission" date="2014-01" db="EMBL/GenBank/DDBJ databases">
        <title>Draft genome sequence of the multidrug-resistant clinical isolate Dermabacter hominis 1368.</title>
        <authorList>
            <person name="Albersmeier A."/>
            <person name="Bomholt C."/>
            <person name="Glaub A."/>
            <person name="Ruckert C."/>
            <person name="Soriano F."/>
            <person name="Fernandez-Natal I."/>
            <person name="Tauch A."/>
        </authorList>
    </citation>
    <scope>NUCLEOTIDE SEQUENCE [LARGE SCALE GENOMIC DNA]</scope>
    <source>
        <strain evidence="10 11">1368</strain>
    </source>
</reference>
<dbReference type="CDD" id="cd02021">
    <property type="entry name" value="GntK"/>
    <property type="match status" value="1"/>
</dbReference>
<evidence type="ECO:0000256" key="5">
    <source>
        <dbReference type="ARBA" id="ARBA00022741"/>
    </source>
</evidence>
<protein>
    <recommendedName>
        <fullName evidence="3 9">Gluconokinase</fullName>
        <ecNumber evidence="3 9">2.7.1.12</ecNumber>
    </recommendedName>
</protein>
<evidence type="ECO:0000256" key="3">
    <source>
        <dbReference type="ARBA" id="ARBA00012054"/>
    </source>
</evidence>
<comment type="similarity">
    <text evidence="2 9">Belongs to the gluconokinase GntK/GntV family.</text>
</comment>
<dbReference type="Pfam" id="PF13671">
    <property type="entry name" value="AAA_33"/>
    <property type="match status" value="1"/>
</dbReference>
<dbReference type="InterPro" id="IPR027417">
    <property type="entry name" value="P-loop_NTPase"/>
</dbReference>
<organism evidence="10 11">
    <name type="scientific">Dermabacter hominis 1368</name>
    <dbReference type="NCBI Taxonomy" id="1450519"/>
    <lineage>
        <taxon>Bacteria</taxon>
        <taxon>Bacillati</taxon>
        <taxon>Actinomycetota</taxon>
        <taxon>Actinomycetes</taxon>
        <taxon>Micrococcales</taxon>
        <taxon>Dermabacteraceae</taxon>
        <taxon>Dermabacter</taxon>
    </lineage>
</organism>
<name>A0ABR4SL00_9MICO</name>
<comment type="caution">
    <text evidence="10">The sequence shown here is derived from an EMBL/GenBank/DDBJ whole genome shotgun (WGS) entry which is preliminary data.</text>
</comment>
<evidence type="ECO:0000256" key="1">
    <source>
        <dbReference type="ARBA" id="ARBA00004761"/>
    </source>
</evidence>
<evidence type="ECO:0000256" key="4">
    <source>
        <dbReference type="ARBA" id="ARBA00022679"/>
    </source>
</evidence>
<evidence type="ECO:0000256" key="9">
    <source>
        <dbReference type="RuleBase" id="RU363066"/>
    </source>
</evidence>
<evidence type="ECO:0000256" key="8">
    <source>
        <dbReference type="ARBA" id="ARBA00048090"/>
    </source>
</evidence>
<keyword evidence="11" id="KW-1185">Reference proteome</keyword>
<dbReference type="Gene3D" id="3.40.50.300">
    <property type="entry name" value="P-loop containing nucleotide triphosphate hydrolases"/>
    <property type="match status" value="1"/>
</dbReference>
<dbReference type="PANTHER" id="PTHR43442">
    <property type="entry name" value="GLUCONOKINASE-RELATED"/>
    <property type="match status" value="1"/>
</dbReference>
<dbReference type="SUPFAM" id="SSF52540">
    <property type="entry name" value="P-loop containing nucleoside triphosphate hydrolases"/>
    <property type="match status" value="1"/>
</dbReference>
<proteinExistence type="inferred from homology"/>
<keyword evidence="6 9" id="KW-0418">Kinase</keyword>
<dbReference type="EC" id="2.7.1.12" evidence="3 9"/>
<evidence type="ECO:0000313" key="10">
    <source>
        <dbReference type="EMBL" id="KDS93372.1"/>
    </source>
</evidence>
<gene>
    <name evidence="10" type="ORF">DHOM_06045</name>
</gene>
<dbReference type="NCBIfam" id="TIGR01313">
    <property type="entry name" value="therm_gnt_kin"/>
    <property type="match status" value="1"/>
</dbReference>
<evidence type="ECO:0000256" key="2">
    <source>
        <dbReference type="ARBA" id="ARBA00008420"/>
    </source>
</evidence>
<dbReference type="Proteomes" id="UP000030182">
    <property type="component" value="Unassembled WGS sequence"/>
</dbReference>
<sequence>MSQTPLIIMGVQGTGKSTVGKALADRLGLTFIDGDDLHPAANKAKMASGTPLTDQDRAPWLDAIGETIARERAKGVTCAIVCSALKRRYRDQLRSFAPDLQFVHLAGSQELIAGRIAHRHHEYMPASLLESQFATLEQLDDDEAGIIASIEPPAKDVVENIIAGLNNGTRTC</sequence>
<keyword evidence="7 9" id="KW-0067">ATP-binding</keyword>
<evidence type="ECO:0000313" key="11">
    <source>
        <dbReference type="Proteomes" id="UP000030182"/>
    </source>
</evidence>
<dbReference type="RefSeq" id="WP_187291826.1">
    <property type="nucleotide sequence ID" value="NZ_KN323183.1"/>
</dbReference>
<dbReference type="EMBL" id="JDRS01000007">
    <property type="protein sequence ID" value="KDS93372.1"/>
    <property type="molecule type" value="Genomic_DNA"/>
</dbReference>
<keyword evidence="4 9" id="KW-0808">Transferase</keyword>
<dbReference type="GO" id="GO:0016740">
    <property type="term" value="F:transferase activity"/>
    <property type="evidence" value="ECO:0007669"/>
    <property type="project" value="UniProtKB-KW"/>
</dbReference>
<dbReference type="InterPro" id="IPR006001">
    <property type="entry name" value="Therm_gnt_kin"/>
</dbReference>
<keyword evidence="5 9" id="KW-0547">Nucleotide-binding</keyword>
<accession>A0ABR4SL00</accession>
<evidence type="ECO:0000256" key="6">
    <source>
        <dbReference type="ARBA" id="ARBA00022777"/>
    </source>
</evidence>